<protein>
    <submittedName>
        <fullName evidence="5">Outer membrane beta-barrel family protein</fullName>
    </submittedName>
</protein>
<dbReference type="Pfam" id="PF14905">
    <property type="entry name" value="OMP_b-brl_3"/>
    <property type="match status" value="1"/>
</dbReference>
<dbReference type="InterPro" id="IPR008969">
    <property type="entry name" value="CarboxyPept-like_regulatory"/>
</dbReference>
<dbReference type="EMBL" id="JAZGLY010000006">
    <property type="protein sequence ID" value="MEE6187774.1"/>
    <property type="molecule type" value="Genomic_DNA"/>
</dbReference>
<keyword evidence="6" id="KW-1185">Reference proteome</keyword>
<dbReference type="InterPro" id="IPR041700">
    <property type="entry name" value="OMP_b-brl_3"/>
</dbReference>
<proteinExistence type="predicted"/>
<accession>A0ABU7RIE2</accession>
<evidence type="ECO:0000313" key="6">
    <source>
        <dbReference type="Proteomes" id="UP001357452"/>
    </source>
</evidence>
<evidence type="ECO:0000256" key="1">
    <source>
        <dbReference type="ARBA" id="ARBA00004442"/>
    </source>
</evidence>
<evidence type="ECO:0000313" key="5">
    <source>
        <dbReference type="EMBL" id="MEE6187774.1"/>
    </source>
</evidence>
<dbReference type="Gene3D" id="2.40.170.20">
    <property type="entry name" value="TonB-dependent receptor, beta-barrel domain"/>
    <property type="match status" value="1"/>
</dbReference>
<dbReference type="InterPro" id="IPR036942">
    <property type="entry name" value="Beta-barrel_TonB_sf"/>
</dbReference>
<dbReference type="Proteomes" id="UP001357452">
    <property type="component" value="Unassembled WGS sequence"/>
</dbReference>
<dbReference type="RefSeq" id="WP_330975181.1">
    <property type="nucleotide sequence ID" value="NZ_JAZGLY010000006.1"/>
</dbReference>
<evidence type="ECO:0000256" key="3">
    <source>
        <dbReference type="ARBA" id="ARBA00023237"/>
    </source>
</evidence>
<organism evidence="5 6">
    <name type="scientific">Niabella digestorum</name>
    <dbReference type="NCBI Taxonomy" id="3117701"/>
    <lineage>
        <taxon>Bacteria</taxon>
        <taxon>Pseudomonadati</taxon>
        <taxon>Bacteroidota</taxon>
        <taxon>Chitinophagia</taxon>
        <taxon>Chitinophagales</taxon>
        <taxon>Chitinophagaceae</taxon>
        <taxon>Niabella</taxon>
    </lineage>
</organism>
<evidence type="ECO:0000259" key="4">
    <source>
        <dbReference type="Pfam" id="PF14905"/>
    </source>
</evidence>
<comment type="caution">
    <text evidence="5">The sequence shown here is derived from an EMBL/GenBank/DDBJ whole genome shotgun (WGS) entry which is preliminary data.</text>
</comment>
<sequence length="928" mass="105740">MRFSLTVFTLLVINITYGQTSGITGTLVDSAEHRSLENAVVVAIHEKDSLLLAHTRTDANGRFELQAPDTSGIIVLVTHPYFADFSETLRPNRGSLNMGIINMLSKSKVLEEVIVKTGAPIRIKGDTTIYTADSFKVREGATLEELLRVLPGVQVDRNGEITALGEKVERFLVDGEEFFGSDPGIATKNLRADMVKDVQVYKGKSDQAAFTGIDDGQSKQTMNVVLKEDKKKGFFGKAEVGGGLKNKNLLSDQDKFSNALMFNAFKGKRKFSAYGIMSNTGYLNLDWNDRVRFGGGGDIVVGDAGSVTITMNNDNYNQSEGIPTNWNGGVHYNNKFNEDKHSINAGYRITKINAPSETKTYSRNFLPDSTWLSYTDNAAFSSNIKQGANLIYETKLDSMNTLKLTTQYNTNVTESDYRYYSENRTVDSALINQNDRVGSSKNDNKNFNTNLLWMHKFKKQYRTLSINANLNHITSNGDALLYSKLDFYENGSVDSSHIIDQQTLSHNVSNNFNTRLTYTEPLMQDFYLELSYGFTLNRNKNDRRIYANDGIGNYSQFIDSLSNNYEFNNVSNAPGISFRFNRKKVNLSFGTAAAFTNYMQKDLTNGTDRSYHFVNHSPRLNFIYKIKNSESIRFNYNGNSNAPSLNQLQPIPNNTDPLNIYVGNPLLKPSFNHRFSLSYSTYKTLKERGMWAAVNYNFTQNAFVQFSEFVQGIRRYYTVNTNGMANVSSYLNYDFKWKGPGIRLGVMGRYDFIRNVDYVANFNSNNGMAVKNITKRNVYSLSMNINKNLSQKFDIGLYPQVSYNNTKATVNTTANAKYWSGELNLWGNVQLPLNFEIRTDLNSIFIQKDPRFPTNNNYTIWNGYLTKRIYKNQFEARLSVYDILNQKRGYNRNFDSYSFRETYRMTLQRFWLISFVWNISKNNTSTRN</sequence>
<keyword evidence="2" id="KW-0472">Membrane</keyword>
<reference evidence="5 6" key="1">
    <citation type="submission" date="2024-01" db="EMBL/GenBank/DDBJ databases">
        <title>Niabella digestum sp. nov., isolated from waste digestion system.</title>
        <authorList>
            <person name="Zhang L."/>
        </authorList>
    </citation>
    <scope>NUCLEOTIDE SEQUENCE [LARGE SCALE GENOMIC DNA]</scope>
    <source>
        <strain evidence="5 6">A18</strain>
    </source>
</reference>
<name>A0ABU7RIE2_9BACT</name>
<evidence type="ECO:0000256" key="2">
    <source>
        <dbReference type="ARBA" id="ARBA00023136"/>
    </source>
</evidence>
<feature type="domain" description="Outer membrane protein beta-barrel" evidence="4">
    <location>
        <begin position="455"/>
        <end position="917"/>
    </location>
</feature>
<dbReference type="SUPFAM" id="SSF49464">
    <property type="entry name" value="Carboxypeptidase regulatory domain-like"/>
    <property type="match status" value="1"/>
</dbReference>
<gene>
    <name evidence="5" type="ORF">V2H41_10875</name>
</gene>
<comment type="subcellular location">
    <subcellularLocation>
        <location evidence="1">Cell outer membrane</location>
    </subcellularLocation>
</comment>
<dbReference type="SUPFAM" id="SSF56935">
    <property type="entry name" value="Porins"/>
    <property type="match status" value="1"/>
</dbReference>
<keyword evidence="3" id="KW-0998">Cell outer membrane</keyword>